<dbReference type="Proteomes" id="UP000800200">
    <property type="component" value="Unassembled WGS sequence"/>
</dbReference>
<proteinExistence type="predicted"/>
<dbReference type="AlphaFoldDB" id="A0A6A6DE82"/>
<dbReference type="EMBL" id="ML994683">
    <property type="protein sequence ID" value="KAF2177791.1"/>
    <property type="molecule type" value="Genomic_DNA"/>
</dbReference>
<gene>
    <name evidence="3" type="ORF">K469DRAFT_719460</name>
</gene>
<feature type="chain" id="PRO_5025441258" evidence="2">
    <location>
        <begin position="23"/>
        <end position="307"/>
    </location>
</feature>
<name>A0A6A6DE82_9PEZI</name>
<evidence type="ECO:0000256" key="2">
    <source>
        <dbReference type="SAM" id="SignalP"/>
    </source>
</evidence>
<evidence type="ECO:0000313" key="4">
    <source>
        <dbReference type="Proteomes" id="UP000800200"/>
    </source>
</evidence>
<accession>A0A6A6DE82</accession>
<evidence type="ECO:0000313" key="3">
    <source>
        <dbReference type="EMBL" id="KAF2177791.1"/>
    </source>
</evidence>
<keyword evidence="2" id="KW-0732">Signal</keyword>
<protein>
    <submittedName>
        <fullName evidence="3">Uncharacterized protein</fullName>
    </submittedName>
</protein>
<organism evidence="3 4">
    <name type="scientific">Zopfia rhizophila CBS 207.26</name>
    <dbReference type="NCBI Taxonomy" id="1314779"/>
    <lineage>
        <taxon>Eukaryota</taxon>
        <taxon>Fungi</taxon>
        <taxon>Dikarya</taxon>
        <taxon>Ascomycota</taxon>
        <taxon>Pezizomycotina</taxon>
        <taxon>Dothideomycetes</taxon>
        <taxon>Dothideomycetes incertae sedis</taxon>
        <taxon>Zopfiaceae</taxon>
        <taxon>Zopfia</taxon>
    </lineage>
</organism>
<sequence length="307" mass="33400">MASVLHFLTFASVLLYSLPVQAAKATVIKDFAILDEQGERKPPFAASTVTKWQSGSYPTFCYDTARAQKGNNDPRQNCAINNLEVFNVAYADCADKPWTICRCTDAQLSVDQMVNAFGRVPPGVRSHVVHVFVVDGSRPDGSIGKSGGSNNDRFVIRGPIDDAAFAHESFHSVDKGFSSSSKFTDAYNADTCVPDDYANASPAEDFAQLGVWLDYDTNGIPIANYLNKDTGCMANQLRVVKEYAGGHINLDTSKCFNRRPNDENVSPAASAKVRAANTGSVETDTVENEASEPETLPPVVFDFEDTW</sequence>
<keyword evidence="4" id="KW-1185">Reference proteome</keyword>
<reference evidence="3" key="1">
    <citation type="journal article" date="2020" name="Stud. Mycol.">
        <title>101 Dothideomycetes genomes: a test case for predicting lifestyles and emergence of pathogens.</title>
        <authorList>
            <person name="Haridas S."/>
            <person name="Albert R."/>
            <person name="Binder M."/>
            <person name="Bloem J."/>
            <person name="Labutti K."/>
            <person name="Salamov A."/>
            <person name="Andreopoulos B."/>
            <person name="Baker S."/>
            <person name="Barry K."/>
            <person name="Bills G."/>
            <person name="Bluhm B."/>
            <person name="Cannon C."/>
            <person name="Castanera R."/>
            <person name="Culley D."/>
            <person name="Daum C."/>
            <person name="Ezra D."/>
            <person name="Gonzalez J."/>
            <person name="Henrissat B."/>
            <person name="Kuo A."/>
            <person name="Liang C."/>
            <person name="Lipzen A."/>
            <person name="Lutzoni F."/>
            <person name="Magnuson J."/>
            <person name="Mondo S."/>
            <person name="Nolan M."/>
            <person name="Ohm R."/>
            <person name="Pangilinan J."/>
            <person name="Park H.-J."/>
            <person name="Ramirez L."/>
            <person name="Alfaro M."/>
            <person name="Sun H."/>
            <person name="Tritt A."/>
            <person name="Yoshinaga Y."/>
            <person name="Zwiers L.-H."/>
            <person name="Turgeon B."/>
            <person name="Goodwin S."/>
            <person name="Spatafora J."/>
            <person name="Crous P."/>
            <person name="Grigoriev I."/>
        </authorList>
    </citation>
    <scope>NUCLEOTIDE SEQUENCE</scope>
    <source>
        <strain evidence="3">CBS 207.26</strain>
    </source>
</reference>
<feature type="region of interest" description="Disordered" evidence="1">
    <location>
        <begin position="259"/>
        <end position="297"/>
    </location>
</feature>
<evidence type="ECO:0000256" key="1">
    <source>
        <dbReference type="SAM" id="MobiDB-lite"/>
    </source>
</evidence>
<feature type="signal peptide" evidence="2">
    <location>
        <begin position="1"/>
        <end position="22"/>
    </location>
</feature>
<dbReference type="OrthoDB" id="2142213at2759"/>